<dbReference type="SMART" id="SM00850">
    <property type="entry name" value="LytTR"/>
    <property type="match status" value="1"/>
</dbReference>
<dbReference type="InterPro" id="IPR011006">
    <property type="entry name" value="CheY-like_superfamily"/>
</dbReference>
<accession>A0A0E3JZB5</accession>
<gene>
    <name evidence="6" type="ORF">CSCA_2505</name>
</gene>
<dbReference type="Gene3D" id="2.40.50.1020">
    <property type="entry name" value="LytTr DNA-binding domain"/>
    <property type="match status" value="1"/>
</dbReference>
<evidence type="ECO:0000313" key="7">
    <source>
        <dbReference type="Proteomes" id="UP000033115"/>
    </source>
</evidence>
<evidence type="ECO:0000259" key="4">
    <source>
        <dbReference type="PROSITE" id="PS50110"/>
    </source>
</evidence>
<dbReference type="RefSeq" id="WP_029161763.1">
    <property type="nucleotide sequence ID" value="NZ_CP009933.1"/>
</dbReference>
<comment type="function">
    <text evidence="2">May play the central regulatory role in sporulation. It may be an element of the effector pathway responsible for the activation of sporulation genes in response to nutritional stress. Spo0A may act in concert with spo0H (a sigma factor) to control the expression of some genes that are critical to the sporulation process.</text>
</comment>
<sequence>MKIAIFDDDKTDRELLKKLIRQCCDSNVWNAKLVEFSNGESLMNSFTPGDFNIYFLDIYMGGMTGVEVAKRIREYDENAIIIFTTSSEEFYREGFDVGALHYLVKPINYAKVQDAMNRCIKPLGEIARQIEIKVGKNIIKVRLIEIQYIEVLGNACHIHMGENKVVTYTPLNDIEKLINEKSFLRCHRSFLVNMRAIAQKTSDGLLMKNGDLVPVPKNNRTSIMKQIDNYNIERMWE</sequence>
<feature type="domain" description="HTH LytTR-type" evidence="5">
    <location>
        <begin position="130"/>
        <end position="229"/>
    </location>
</feature>
<evidence type="ECO:0000259" key="5">
    <source>
        <dbReference type="PROSITE" id="PS50930"/>
    </source>
</evidence>
<dbReference type="SMART" id="SM00448">
    <property type="entry name" value="REC"/>
    <property type="match status" value="1"/>
</dbReference>
<dbReference type="EMBL" id="CP009933">
    <property type="protein sequence ID" value="AKA69630.1"/>
    <property type="molecule type" value="Genomic_DNA"/>
</dbReference>
<dbReference type="HOGENOM" id="CLU_000445_14_2_9"/>
<feature type="modified residue" description="4-aspartylphosphate" evidence="3">
    <location>
        <position position="57"/>
    </location>
</feature>
<dbReference type="Gene3D" id="3.40.50.2300">
    <property type="match status" value="1"/>
</dbReference>
<proteinExistence type="predicted"/>
<dbReference type="Proteomes" id="UP000033115">
    <property type="component" value="Chromosome"/>
</dbReference>
<dbReference type="PANTHER" id="PTHR37299:SF1">
    <property type="entry name" value="STAGE 0 SPORULATION PROTEIN A HOMOLOG"/>
    <property type="match status" value="1"/>
</dbReference>
<dbReference type="PROSITE" id="PS50110">
    <property type="entry name" value="RESPONSE_REGULATORY"/>
    <property type="match status" value="1"/>
</dbReference>
<dbReference type="InterPro" id="IPR001789">
    <property type="entry name" value="Sig_transdc_resp-reg_receiver"/>
</dbReference>
<dbReference type="SUPFAM" id="SSF52172">
    <property type="entry name" value="CheY-like"/>
    <property type="match status" value="1"/>
</dbReference>
<organism evidence="6 7">
    <name type="scientific">Clostridium scatologenes</name>
    <dbReference type="NCBI Taxonomy" id="1548"/>
    <lineage>
        <taxon>Bacteria</taxon>
        <taxon>Bacillati</taxon>
        <taxon>Bacillota</taxon>
        <taxon>Clostridia</taxon>
        <taxon>Eubacteriales</taxon>
        <taxon>Clostridiaceae</taxon>
        <taxon>Clostridium</taxon>
    </lineage>
</organism>
<dbReference type="InterPro" id="IPR046947">
    <property type="entry name" value="LytR-like"/>
</dbReference>
<feature type="domain" description="Response regulatory" evidence="4">
    <location>
        <begin position="2"/>
        <end position="120"/>
    </location>
</feature>
<dbReference type="AlphaFoldDB" id="A0A0E3JZB5"/>
<evidence type="ECO:0000256" key="1">
    <source>
        <dbReference type="ARBA" id="ARBA00018672"/>
    </source>
</evidence>
<dbReference type="PANTHER" id="PTHR37299">
    <property type="entry name" value="TRANSCRIPTIONAL REGULATOR-RELATED"/>
    <property type="match status" value="1"/>
</dbReference>
<evidence type="ECO:0000313" key="6">
    <source>
        <dbReference type="EMBL" id="AKA69630.1"/>
    </source>
</evidence>
<keyword evidence="3" id="KW-0597">Phosphoprotein</keyword>
<evidence type="ECO:0000256" key="3">
    <source>
        <dbReference type="PROSITE-ProRule" id="PRU00169"/>
    </source>
</evidence>
<dbReference type="KEGG" id="csq:CSCA_2505"/>
<dbReference type="Pfam" id="PF00072">
    <property type="entry name" value="Response_reg"/>
    <property type="match status" value="1"/>
</dbReference>
<keyword evidence="7" id="KW-1185">Reference proteome</keyword>
<name>A0A0E3JZB5_CLOSL</name>
<dbReference type="GO" id="GO:0003677">
    <property type="term" value="F:DNA binding"/>
    <property type="evidence" value="ECO:0007669"/>
    <property type="project" value="InterPro"/>
</dbReference>
<protein>
    <recommendedName>
        <fullName evidence="1">Stage 0 sporulation protein A homolog</fullName>
    </recommendedName>
</protein>
<dbReference type="Pfam" id="PF04397">
    <property type="entry name" value="LytTR"/>
    <property type="match status" value="1"/>
</dbReference>
<dbReference type="InterPro" id="IPR007492">
    <property type="entry name" value="LytTR_DNA-bd_dom"/>
</dbReference>
<dbReference type="STRING" id="1548.CSCA_2505"/>
<dbReference type="GO" id="GO:0000156">
    <property type="term" value="F:phosphorelay response regulator activity"/>
    <property type="evidence" value="ECO:0007669"/>
    <property type="project" value="InterPro"/>
</dbReference>
<dbReference type="PROSITE" id="PS50930">
    <property type="entry name" value="HTH_LYTTR"/>
    <property type="match status" value="1"/>
</dbReference>
<evidence type="ECO:0000256" key="2">
    <source>
        <dbReference type="ARBA" id="ARBA00024867"/>
    </source>
</evidence>
<reference evidence="6 7" key="1">
    <citation type="journal article" date="2015" name="J. Biotechnol.">
        <title>Complete genome sequence of a malodorant-producing acetogen, Clostridium scatologenes ATCC 25775(T).</title>
        <authorList>
            <person name="Zhu Z."/>
            <person name="Guo T."/>
            <person name="Zheng H."/>
            <person name="Song T."/>
            <person name="Ouyang P."/>
            <person name="Xie J."/>
        </authorList>
    </citation>
    <scope>NUCLEOTIDE SEQUENCE [LARGE SCALE GENOMIC DNA]</scope>
    <source>
        <strain evidence="6 7">ATCC 25775</strain>
    </source>
</reference>